<accession>A0A1J4JSU7</accession>
<dbReference type="Gene3D" id="2.60.40.1730">
    <property type="entry name" value="tricorn interacting facor f3 domain"/>
    <property type="match status" value="1"/>
</dbReference>
<proteinExistence type="inferred from homology"/>
<dbReference type="GeneID" id="94828757"/>
<dbReference type="SUPFAM" id="SSF63737">
    <property type="entry name" value="Leukotriene A4 hydrolase N-terminal domain"/>
    <property type="match status" value="1"/>
</dbReference>
<feature type="binding site" evidence="9">
    <location>
        <position position="314"/>
    </location>
    <ligand>
        <name>Zn(2+)</name>
        <dbReference type="ChEBI" id="CHEBI:29105"/>
        <note>catalytic</note>
    </ligand>
</feature>
<dbReference type="Gene3D" id="2.60.40.1910">
    <property type="match status" value="1"/>
</dbReference>
<evidence type="ECO:0000313" key="15">
    <source>
        <dbReference type="EMBL" id="OHT00349.1"/>
    </source>
</evidence>
<evidence type="ECO:0000256" key="6">
    <source>
        <dbReference type="ARBA" id="ARBA00022833"/>
    </source>
</evidence>
<evidence type="ECO:0000256" key="11">
    <source>
        <dbReference type="RuleBase" id="RU364040"/>
    </source>
</evidence>
<keyword evidence="4 9" id="KW-0479">Metal-binding</keyword>
<evidence type="ECO:0000256" key="7">
    <source>
        <dbReference type="ARBA" id="ARBA00023049"/>
    </source>
</evidence>
<dbReference type="VEuPathDB" id="TrichDB:TRFO_08022"/>
<dbReference type="Pfam" id="PF11838">
    <property type="entry name" value="ERAP1_C"/>
    <property type="match status" value="1"/>
</dbReference>
<dbReference type="GO" id="GO:0070006">
    <property type="term" value="F:metalloaminopeptidase activity"/>
    <property type="evidence" value="ECO:0007669"/>
    <property type="project" value="TreeGrafter"/>
</dbReference>
<dbReference type="InterPro" id="IPR027268">
    <property type="entry name" value="Peptidase_M4/M1_CTD_sf"/>
</dbReference>
<feature type="site" description="Transition state stabilizer" evidence="10">
    <location>
        <position position="377"/>
    </location>
</feature>
<dbReference type="FunFam" id="1.10.390.10:FF:000013">
    <property type="entry name" value="Aminopeptidase N"/>
    <property type="match status" value="1"/>
</dbReference>
<dbReference type="InterPro" id="IPR045357">
    <property type="entry name" value="Aminopeptidase_N-like_N"/>
</dbReference>
<dbReference type="InterPro" id="IPR024571">
    <property type="entry name" value="ERAP1-like_C_dom"/>
</dbReference>
<dbReference type="InterPro" id="IPR050344">
    <property type="entry name" value="Peptidase_M1_aminopeptidases"/>
</dbReference>
<evidence type="ECO:0000256" key="2">
    <source>
        <dbReference type="ARBA" id="ARBA00022438"/>
    </source>
</evidence>
<dbReference type="InterPro" id="IPR042097">
    <property type="entry name" value="Aminopeptidase_N-like_N_sf"/>
</dbReference>
<keyword evidence="5 11" id="KW-0378">Hydrolase</keyword>
<dbReference type="GO" id="GO:0005737">
    <property type="term" value="C:cytoplasm"/>
    <property type="evidence" value="ECO:0007669"/>
    <property type="project" value="TreeGrafter"/>
</dbReference>
<comment type="caution">
    <text evidence="15">The sequence shown here is derived from an EMBL/GenBank/DDBJ whole genome shotgun (WGS) entry which is preliminary data.</text>
</comment>
<dbReference type="GO" id="GO:0008270">
    <property type="term" value="F:zinc ion binding"/>
    <property type="evidence" value="ECO:0007669"/>
    <property type="project" value="UniProtKB-UniRule"/>
</dbReference>
<evidence type="ECO:0000259" key="13">
    <source>
        <dbReference type="Pfam" id="PF11838"/>
    </source>
</evidence>
<protein>
    <recommendedName>
        <fullName evidence="11">Aminopeptidase</fullName>
        <ecNumber evidence="11">3.4.11.-</ecNumber>
    </recommendedName>
</protein>
<dbReference type="EMBL" id="MLAK01000960">
    <property type="protein sequence ID" value="OHT00349.1"/>
    <property type="molecule type" value="Genomic_DNA"/>
</dbReference>
<evidence type="ECO:0000256" key="5">
    <source>
        <dbReference type="ARBA" id="ARBA00022801"/>
    </source>
</evidence>
<comment type="similarity">
    <text evidence="1 11">Belongs to the peptidase M1 family.</text>
</comment>
<dbReference type="Gene3D" id="1.25.50.20">
    <property type="match status" value="1"/>
</dbReference>
<dbReference type="Gene3D" id="1.10.390.10">
    <property type="entry name" value="Neutral Protease Domain 2"/>
    <property type="match status" value="1"/>
</dbReference>
<dbReference type="GO" id="GO:0005615">
    <property type="term" value="C:extracellular space"/>
    <property type="evidence" value="ECO:0007669"/>
    <property type="project" value="TreeGrafter"/>
</dbReference>
<dbReference type="PANTHER" id="PTHR11533">
    <property type="entry name" value="PROTEASE M1 ZINC METALLOPROTEASE"/>
    <property type="match status" value="1"/>
</dbReference>
<evidence type="ECO:0000256" key="1">
    <source>
        <dbReference type="ARBA" id="ARBA00010136"/>
    </source>
</evidence>
<dbReference type="GO" id="GO:0042277">
    <property type="term" value="F:peptide binding"/>
    <property type="evidence" value="ECO:0007669"/>
    <property type="project" value="TreeGrafter"/>
</dbReference>
<keyword evidence="2 11" id="KW-0031">Aminopeptidase</keyword>
<gene>
    <name evidence="15" type="ORF">TRFO_08022</name>
</gene>
<dbReference type="OrthoDB" id="10031169at2759"/>
<feature type="active site" description="Proton acceptor" evidence="8">
    <location>
        <position position="292"/>
    </location>
</feature>
<evidence type="ECO:0000256" key="8">
    <source>
        <dbReference type="PIRSR" id="PIRSR634016-1"/>
    </source>
</evidence>
<dbReference type="PRINTS" id="PR00756">
    <property type="entry name" value="ALADIPTASE"/>
</dbReference>
<sequence length="839" mass="95417">MSSFRLSQDIIPTHYDASFVPDIPKKVYSARLLITFKVQKESDHAELFADPSIKIHSVKQNGSDLKYTHEKSRLHVFFGDIQKSDNSNLFPVEFLFDGSLDHFTMGWYYVNDECCSSQFESSSARLLMPCFDEPCVKSVFKISITAPKHLMALSNMPAMSIITSADGKTRDFTFHPTPPMSCYLLALVVGDFDMKTGFTKRGLPVDVLAPKGKEELMDQPLEEGIYSIEWLEDFLQVNFPLPRLQMVAVPEFQYGAMENFGLLIFRESCFLAKKGITSLRAMYNAAITVIHEIVHQWAGDSTSPKWWNSVWLNEGFASIIPYFIINEEHPDWKIMNNYHTWVTSSAISADSAPQSHPICCECNSPAEIESIFDDISYSKAAALIFMLMHHISMDKLRDTLRVFYKRFLYDCADTEDFIGALNEVTNDDLTSFIKYWTSETGYPLVTFDEDGALSQSRFTTSGLIDGQVWSIPLFLLRKKKGSSEIVEEKIMFTSKTMSISNLVEDSEWIKLNPGYRSFCRIWYRGNSLTRLLTPIKNKEIDAIDRWTILTDSLSIARANLMPYGEIISLLEAYSEEDEYMAATQIVGFISQLFGLFPALKSELQNYGKRILGGILNRIGKVSQKGESPDRSQLRASIFTSLAFSCNDEDIIQIGLNSFKYFKENNKMPEDVDPNLISFIIRCGGHFDNNATEFLWNVVKTELNPEIQCQACVALGNSPIEKIDEIMVKSLDVKKQDVIYFFAGFSINPDIGDRFYNFVKNTHQKIYEMFGGMAFNLPETFEYAAGGFITNEKADDLETFFKEHPAEVAEKSVKMIVERIRSKAKLVADQFESVKNALSH</sequence>
<feature type="binding site" evidence="9">
    <location>
        <position position="291"/>
    </location>
    <ligand>
        <name>Zn(2+)</name>
        <dbReference type="ChEBI" id="CHEBI:29105"/>
        <note>catalytic</note>
    </ligand>
</feature>
<dbReference type="EC" id="3.4.11.-" evidence="11"/>
<evidence type="ECO:0000256" key="4">
    <source>
        <dbReference type="ARBA" id="ARBA00022723"/>
    </source>
</evidence>
<dbReference type="Proteomes" id="UP000179807">
    <property type="component" value="Unassembled WGS sequence"/>
</dbReference>
<feature type="binding site" evidence="9">
    <location>
        <position position="295"/>
    </location>
    <ligand>
        <name>Zn(2+)</name>
        <dbReference type="ChEBI" id="CHEBI:29105"/>
        <note>catalytic</note>
    </ligand>
</feature>
<dbReference type="Pfam" id="PF17900">
    <property type="entry name" value="Peptidase_M1_N"/>
    <property type="match status" value="1"/>
</dbReference>
<feature type="domain" description="ERAP1-like C-terminal" evidence="13">
    <location>
        <begin position="508"/>
        <end position="820"/>
    </location>
</feature>
<reference evidence="15" key="1">
    <citation type="submission" date="2016-10" db="EMBL/GenBank/DDBJ databases">
        <authorList>
            <person name="Benchimol M."/>
            <person name="Almeida L.G."/>
            <person name="Vasconcelos A.T."/>
            <person name="Perreira-Neves A."/>
            <person name="Rosa I.A."/>
            <person name="Tasca T."/>
            <person name="Bogo M.R."/>
            <person name="de Souza W."/>
        </authorList>
    </citation>
    <scope>NUCLEOTIDE SEQUENCE [LARGE SCALE GENOMIC DNA]</scope>
    <source>
        <strain evidence="15">K</strain>
    </source>
</reference>
<keyword evidence="6 9" id="KW-0862">Zinc</keyword>
<evidence type="ECO:0000259" key="12">
    <source>
        <dbReference type="Pfam" id="PF01433"/>
    </source>
</evidence>
<evidence type="ECO:0000313" key="16">
    <source>
        <dbReference type="Proteomes" id="UP000179807"/>
    </source>
</evidence>
<dbReference type="PANTHER" id="PTHR11533:SF299">
    <property type="entry name" value="AMINOPEPTIDASE"/>
    <property type="match status" value="1"/>
</dbReference>
<keyword evidence="3 11" id="KW-0645">Protease</keyword>
<dbReference type="Pfam" id="PF01433">
    <property type="entry name" value="Peptidase_M1"/>
    <property type="match status" value="1"/>
</dbReference>
<dbReference type="InterPro" id="IPR001930">
    <property type="entry name" value="Peptidase_M1"/>
</dbReference>
<feature type="domain" description="Aminopeptidase N-like N-terminal" evidence="14">
    <location>
        <begin position="12"/>
        <end position="184"/>
    </location>
</feature>
<organism evidence="15 16">
    <name type="scientific">Tritrichomonas foetus</name>
    <dbReference type="NCBI Taxonomy" id="1144522"/>
    <lineage>
        <taxon>Eukaryota</taxon>
        <taxon>Metamonada</taxon>
        <taxon>Parabasalia</taxon>
        <taxon>Tritrichomonadida</taxon>
        <taxon>Tritrichomonadidae</taxon>
        <taxon>Tritrichomonas</taxon>
    </lineage>
</organism>
<keyword evidence="16" id="KW-1185">Reference proteome</keyword>
<evidence type="ECO:0000256" key="10">
    <source>
        <dbReference type="PIRSR" id="PIRSR634016-4"/>
    </source>
</evidence>
<dbReference type="CDD" id="cd09601">
    <property type="entry name" value="M1_APN-Q_like"/>
    <property type="match status" value="1"/>
</dbReference>
<dbReference type="InterPro" id="IPR034016">
    <property type="entry name" value="M1_APN-typ"/>
</dbReference>
<dbReference type="SUPFAM" id="SSF55486">
    <property type="entry name" value="Metalloproteases ('zincins'), catalytic domain"/>
    <property type="match status" value="1"/>
</dbReference>
<dbReference type="AlphaFoldDB" id="A0A1J4JSU7"/>
<dbReference type="GO" id="GO:0016020">
    <property type="term" value="C:membrane"/>
    <property type="evidence" value="ECO:0007669"/>
    <property type="project" value="TreeGrafter"/>
</dbReference>
<evidence type="ECO:0000259" key="14">
    <source>
        <dbReference type="Pfam" id="PF17900"/>
    </source>
</evidence>
<keyword evidence="7 11" id="KW-0482">Metalloprotease</keyword>
<comment type="cofactor">
    <cofactor evidence="9 11">
        <name>Zn(2+)</name>
        <dbReference type="ChEBI" id="CHEBI:29105"/>
    </cofactor>
    <text evidence="9 11">Binds 1 zinc ion per subunit.</text>
</comment>
<evidence type="ECO:0000256" key="9">
    <source>
        <dbReference type="PIRSR" id="PIRSR634016-3"/>
    </source>
</evidence>
<dbReference type="RefSeq" id="XP_068353485.1">
    <property type="nucleotide sequence ID" value="XM_068494053.1"/>
</dbReference>
<feature type="domain" description="Peptidase M1 membrane alanine aminopeptidase" evidence="12">
    <location>
        <begin position="222"/>
        <end position="436"/>
    </location>
</feature>
<evidence type="ECO:0000256" key="3">
    <source>
        <dbReference type="ARBA" id="ARBA00022670"/>
    </source>
</evidence>
<dbReference type="GO" id="GO:0043171">
    <property type="term" value="P:peptide catabolic process"/>
    <property type="evidence" value="ECO:0007669"/>
    <property type="project" value="TreeGrafter"/>
</dbReference>
<dbReference type="InterPro" id="IPR014782">
    <property type="entry name" value="Peptidase_M1_dom"/>
</dbReference>
<name>A0A1J4JSU7_9EUKA</name>
<dbReference type="GO" id="GO:0006508">
    <property type="term" value="P:proteolysis"/>
    <property type="evidence" value="ECO:0007669"/>
    <property type="project" value="UniProtKB-KW"/>
</dbReference>